<dbReference type="EMBL" id="CP003364">
    <property type="protein sequence ID" value="AGA28929.1"/>
    <property type="molecule type" value="Genomic_DNA"/>
</dbReference>
<dbReference type="NCBIfam" id="NF033546">
    <property type="entry name" value="transpos_IS21"/>
    <property type="match status" value="1"/>
</dbReference>
<dbReference type="Pfam" id="PF22483">
    <property type="entry name" value="Mu-transpos_C_2"/>
    <property type="match status" value="1"/>
</dbReference>
<dbReference type="InterPro" id="IPR001584">
    <property type="entry name" value="Integrase_cat-core"/>
</dbReference>
<name>L0DHT3_SINAD</name>
<evidence type="ECO:0000259" key="3">
    <source>
        <dbReference type="PROSITE" id="PS50994"/>
    </source>
</evidence>
<dbReference type="eggNOG" id="COG4584">
    <property type="taxonomic scope" value="Bacteria"/>
</dbReference>
<keyword evidence="5" id="KW-1185">Reference proteome</keyword>
<dbReference type="GO" id="GO:0015074">
    <property type="term" value="P:DNA integration"/>
    <property type="evidence" value="ECO:0007669"/>
    <property type="project" value="InterPro"/>
</dbReference>
<evidence type="ECO:0000313" key="4">
    <source>
        <dbReference type="EMBL" id="AGA28929.1"/>
    </source>
</evidence>
<dbReference type="InterPro" id="IPR054353">
    <property type="entry name" value="IstA-like_C"/>
</dbReference>
<proteinExistence type="inferred from homology"/>
<accession>L0DHT3</accession>
<dbReference type="STRING" id="886293.Sinac_4759"/>
<evidence type="ECO:0000313" key="5">
    <source>
        <dbReference type="Proteomes" id="UP000010798"/>
    </source>
</evidence>
<feature type="region of interest" description="Disordered" evidence="2">
    <location>
        <begin position="468"/>
        <end position="500"/>
    </location>
</feature>
<dbReference type="GO" id="GO:0003676">
    <property type="term" value="F:nucleic acid binding"/>
    <property type="evidence" value="ECO:0007669"/>
    <property type="project" value="InterPro"/>
</dbReference>
<feature type="domain" description="Integrase catalytic" evidence="3">
    <location>
        <begin position="122"/>
        <end position="269"/>
    </location>
</feature>
<dbReference type="Gene3D" id="3.30.420.10">
    <property type="entry name" value="Ribonuclease H-like superfamily/Ribonuclease H"/>
    <property type="match status" value="1"/>
</dbReference>
<protein>
    <submittedName>
        <fullName evidence="4">Transposase</fullName>
    </submittedName>
</protein>
<sequence length="500" mass="57217">MLTHMHNWAEIRRRVLVDRQSKRSICREFDIHWDTLQKILLHDEPPGYRQARPRARPKLEPFLPILHQILQDDRKAPRKQRHTVRRLFQRLRDEYGYRGGLTMVQGVVQAWREGQAEAFLPLIHRPGDAQADFGRAVVDIAGHSSTAALFVMTLTHSDAIFCAVFPRECTLTFQEGHRLAFACFGGVPRRITYDNTRIAVARIIGQRGEGVTTEFLRLKSHYLFESHFCRVRSPNEKGHVESLLGYARRNFLVPVPEADSFAALNARLQQSCRGDLGRTTRGQSLTNGQLLERERGELLNLPEKPLSIRQVEAVRANSLSLVRFDRNDYSVPTRYAHRRLTVVADVERVRMETAGTIVADHTRCWDRCRTIFDPVHYLGLLERKPGALDFALPLEGWELPACFAALRRRLAEDHGPRGQIEYIRVLRLLERATLEELTAAVEQALRLEISAVDGVRLILEHRRDRPTAPLDLEGRPHLPRVSVPPPDLSGYRSLCGEAQP</sequence>
<dbReference type="KEGG" id="saci:Sinac_4759"/>
<comment type="similarity">
    <text evidence="1">Belongs to the transposase IS21/IS408/IS1162 family.</text>
</comment>
<dbReference type="PANTHER" id="PTHR35004:SF7">
    <property type="entry name" value="INTEGRASE PROTEIN"/>
    <property type="match status" value="1"/>
</dbReference>
<dbReference type="PROSITE" id="PS50994">
    <property type="entry name" value="INTEGRASE"/>
    <property type="match status" value="1"/>
</dbReference>
<dbReference type="AlphaFoldDB" id="L0DHT3"/>
<dbReference type="Proteomes" id="UP000010798">
    <property type="component" value="Chromosome"/>
</dbReference>
<evidence type="ECO:0000256" key="1">
    <source>
        <dbReference type="ARBA" id="ARBA00009277"/>
    </source>
</evidence>
<organism evidence="4 5">
    <name type="scientific">Singulisphaera acidiphila (strain ATCC BAA-1392 / DSM 18658 / VKM B-2454 / MOB10)</name>
    <dbReference type="NCBI Taxonomy" id="886293"/>
    <lineage>
        <taxon>Bacteria</taxon>
        <taxon>Pseudomonadati</taxon>
        <taxon>Planctomycetota</taxon>
        <taxon>Planctomycetia</taxon>
        <taxon>Isosphaerales</taxon>
        <taxon>Isosphaeraceae</taxon>
        <taxon>Singulisphaera</taxon>
    </lineage>
</organism>
<dbReference type="PANTHER" id="PTHR35004">
    <property type="entry name" value="TRANSPOSASE RV3428C-RELATED"/>
    <property type="match status" value="1"/>
</dbReference>
<evidence type="ECO:0000256" key="2">
    <source>
        <dbReference type="SAM" id="MobiDB-lite"/>
    </source>
</evidence>
<reference evidence="4 5" key="1">
    <citation type="submission" date="2012-02" db="EMBL/GenBank/DDBJ databases">
        <title>Complete sequence of chromosome of Singulisphaera acidiphila DSM 18658.</title>
        <authorList>
            <consortium name="US DOE Joint Genome Institute (JGI-PGF)"/>
            <person name="Lucas S."/>
            <person name="Copeland A."/>
            <person name="Lapidus A."/>
            <person name="Glavina del Rio T."/>
            <person name="Dalin E."/>
            <person name="Tice H."/>
            <person name="Bruce D."/>
            <person name="Goodwin L."/>
            <person name="Pitluck S."/>
            <person name="Peters L."/>
            <person name="Ovchinnikova G."/>
            <person name="Chertkov O."/>
            <person name="Kyrpides N."/>
            <person name="Mavromatis K."/>
            <person name="Ivanova N."/>
            <person name="Brettin T."/>
            <person name="Detter J.C."/>
            <person name="Han C."/>
            <person name="Larimer F."/>
            <person name="Land M."/>
            <person name="Hauser L."/>
            <person name="Markowitz V."/>
            <person name="Cheng J.-F."/>
            <person name="Hugenholtz P."/>
            <person name="Woyke T."/>
            <person name="Wu D."/>
            <person name="Tindall B."/>
            <person name="Pomrenke H."/>
            <person name="Brambilla E."/>
            <person name="Klenk H.-P."/>
            <person name="Eisen J.A."/>
        </authorList>
    </citation>
    <scope>NUCLEOTIDE SEQUENCE [LARGE SCALE GENOMIC DNA]</scope>
    <source>
        <strain evidence="5">ATCC BAA-1392 / DSM 18658 / VKM B-2454 / MOB10</strain>
    </source>
</reference>
<gene>
    <name evidence="4" type="ordered locus">Sinac_4759</name>
</gene>
<dbReference type="HOGENOM" id="CLU_020626_2_0_0"/>
<dbReference type="InterPro" id="IPR036397">
    <property type="entry name" value="RNaseH_sf"/>
</dbReference>